<evidence type="ECO:0000256" key="1">
    <source>
        <dbReference type="SAM" id="MobiDB-lite"/>
    </source>
</evidence>
<feature type="compositionally biased region" description="Basic residues" evidence="1">
    <location>
        <begin position="1"/>
        <end position="13"/>
    </location>
</feature>
<feature type="region of interest" description="Disordered" evidence="1">
    <location>
        <begin position="1"/>
        <end position="64"/>
    </location>
</feature>
<protein>
    <submittedName>
        <fullName evidence="2">Uncharacterized protein</fullName>
    </submittedName>
</protein>
<dbReference type="AlphaFoldDB" id="A0A0G4IG37"/>
<feature type="compositionally biased region" description="Polar residues" evidence="1">
    <location>
        <begin position="99"/>
        <end position="112"/>
    </location>
</feature>
<reference evidence="2" key="1">
    <citation type="submission" date="2014-11" db="EMBL/GenBank/DDBJ databases">
        <authorList>
            <person name="Otto D Thomas"/>
            <person name="Naeem Raeece"/>
        </authorList>
    </citation>
    <scope>NUCLEOTIDE SEQUENCE</scope>
</reference>
<proteinExistence type="predicted"/>
<name>A0A0G4IG37_9ALVE</name>
<dbReference type="VEuPathDB" id="CryptoDB:Cvel_14138"/>
<feature type="compositionally biased region" description="Basic and acidic residues" evidence="1">
    <location>
        <begin position="15"/>
        <end position="27"/>
    </location>
</feature>
<evidence type="ECO:0000313" key="2">
    <source>
        <dbReference type="EMBL" id="CEM56166.1"/>
    </source>
</evidence>
<sequence length="195" mass="21119">MLKSCFSRKKQKGWRSAEKGVEEDTRGRTGFPASGKTTRRRVSGSGTPVQVLEEGGMKGDGATRPRCAWQMEECPKDLRIKVFRLGRAGLHCLPGHLPSRSSADPFTLSPRSSADIANPSRTLPAKSSAAPVPHISSGDPTQIRSTLPHISSGDPTQIPSTLSHRTFRDLPTLPCFPDPGTSLRDPVEPHQTAFI</sequence>
<accession>A0A0G4IG37</accession>
<dbReference type="EMBL" id="CDMZ01005949">
    <property type="protein sequence ID" value="CEM56166.1"/>
    <property type="molecule type" value="Genomic_DNA"/>
</dbReference>
<organism evidence="2">
    <name type="scientific">Chromera velia CCMP2878</name>
    <dbReference type="NCBI Taxonomy" id="1169474"/>
    <lineage>
        <taxon>Eukaryota</taxon>
        <taxon>Sar</taxon>
        <taxon>Alveolata</taxon>
        <taxon>Colpodellida</taxon>
        <taxon>Chromeraceae</taxon>
        <taxon>Chromera</taxon>
    </lineage>
</organism>
<feature type="region of interest" description="Disordered" evidence="1">
    <location>
        <begin position="95"/>
        <end position="138"/>
    </location>
</feature>
<gene>
    <name evidence="2" type="ORF">Cvel_14138</name>
</gene>